<evidence type="ECO:0008006" key="3">
    <source>
        <dbReference type="Google" id="ProtNLM"/>
    </source>
</evidence>
<dbReference type="RefSeq" id="WP_264501723.1">
    <property type="nucleotide sequence ID" value="NZ_JAPDDS010000007.1"/>
</dbReference>
<organism evidence="1 2">
    <name type="scientific">Luteolibacter flavescens</name>
    <dbReference type="NCBI Taxonomy" id="1859460"/>
    <lineage>
        <taxon>Bacteria</taxon>
        <taxon>Pseudomonadati</taxon>
        <taxon>Verrucomicrobiota</taxon>
        <taxon>Verrucomicrobiia</taxon>
        <taxon>Verrucomicrobiales</taxon>
        <taxon>Verrucomicrobiaceae</taxon>
        <taxon>Luteolibacter</taxon>
    </lineage>
</organism>
<protein>
    <recommendedName>
        <fullName evidence="3">tRNA/rRNA methyltransferase SpoU type domain-containing protein</fullName>
    </recommendedName>
</protein>
<accession>A0ABT3FQ99</accession>
<dbReference type="SUPFAM" id="SSF75217">
    <property type="entry name" value="alpha/beta knot"/>
    <property type="match status" value="1"/>
</dbReference>
<gene>
    <name evidence="1" type="ORF">OKA04_13580</name>
</gene>
<dbReference type="InterPro" id="IPR029026">
    <property type="entry name" value="tRNA_m1G_MTases_N"/>
</dbReference>
<evidence type="ECO:0000313" key="1">
    <source>
        <dbReference type="EMBL" id="MCW1885766.1"/>
    </source>
</evidence>
<reference evidence="1 2" key="1">
    <citation type="submission" date="2022-10" db="EMBL/GenBank/DDBJ databases">
        <title>Luteolibacter flavescens strain MCCC 1K03193, whole genome shotgun sequencing project.</title>
        <authorList>
            <person name="Zhao G."/>
            <person name="Shen L."/>
        </authorList>
    </citation>
    <scope>NUCLEOTIDE SEQUENCE [LARGE SCALE GENOMIC DNA]</scope>
    <source>
        <strain evidence="1 2">MCCC 1K03193</strain>
    </source>
</reference>
<name>A0ABT3FQ99_9BACT</name>
<keyword evidence="2" id="KW-1185">Reference proteome</keyword>
<dbReference type="Gene3D" id="3.40.1280.10">
    <property type="match status" value="1"/>
</dbReference>
<dbReference type="Proteomes" id="UP001207930">
    <property type="component" value="Unassembled WGS sequence"/>
</dbReference>
<evidence type="ECO:0000313" key="2">
    <source>
        <dbReference type="Proteomes" id="UP001207930"/>
    </source>
</evidence>
<dbReference type="EMBL" id="JAPDDS010000007">
    <property type="protein sequence ID" value="MCW1885766.1"/>
    <property type="molecule type" value="Genomic_DNA"/>
</dbReference>
<dbReference type="InterPro" id="IPR029028">
    <property type="entry name" value="Alpha/beta_knot_MTases"/>
</dbReference>
<sequence>MTDDWQSTLREQLVTRADPWVVLEGQGMVEAALAGWWEVAGVMISEDHSWEVPVWSGMDVARRSPAEVGEMSDPAVHGGVLALAMQPSETGEVATFLQALDAEALIVVCPRLDDPVATGEVIRLAVEHGAAGVIFGSEGVSPFHIESVRAAGRALFQLPIRVADGGLLLRSLTAARIELRSWDQAGVPERKEGKESEEKVRRALVMADPEKGLGPFWRAACGRQLGGEMAAVMKEIAESED</sequence>
<proteinExistence type="predicted"/>
<comment type="caution">
    <text evidence="1">The sequence shown here is derived from an EMBL/GenBank/DDBJ whole genome shotgun (WGS) entry which is preliminary data.</text>
</comment>